<keyword evidence="5" id="KW-0131">Cell cycle</keyword>
<evidence type="ECO:0000313" key="9">
    <source>
        <dbReference type="Proteomes" id="UP000070422"/>
    </source>
</evidence>
<dbReference type="NCBIfam" id="TIGR03544">
    <property type="entry name" value="DivI1A_domain"/>
    <property type="match status" value="1"/>
</dbReference>
<protein>
    <submittedName>
        <fullName evidence="8">DivIVA domain protein</fullName>
    </submittedName>
</protein>
<evidence type="ECO:0000313" key="8">
    <source>
        <dbReference type="EMBL" id="KXB36465.1"/>
    </source>
</evidence>
<keyword evidence="2" id="KW-0963">Cytoplasm</keyword>
<organism evidence="8 9">
    <name type="scientific">Aerococcus christensenii</name>
    <dbReference type="NCBI Taxonomy" id="87541"/>
    <lineage>
        <taxon>Bacteria</taxon>
        <taxon>Bacillati</taxon>
        <taxon>Bacillota</taxon>
        <taxon>Bacilli</taxon>
        <taxon>Lactobacillales</taxon>
        <taxon>Aerococcaceae</taxon>
        <taxon>Aerococcus</taxon>
    </lineage>
</organism>
<keyword evidence="3" id="KW-0132">Cell division</keyword>
<sequence>MQANEIKNHKFPSKMRGYDRQKVDAYLNELSVMMNTLEMNNQHLQQELYEANSKLDDLHEKEATVNRSIMVAQQAADRLRETSLDEADLIIKRAEETAKQIMTKACDQAMDLLNEQAQLRETSRYYIFQMQGLINNAKQVLDDPKWQDLFKDVPQQAVECPTLKQILEEYNLPIRDHHGALVFDQELEKAQKKQVEAEFLNQSTGNAKAVLPSEVENLLKAEEVRLSEQETEEKPKSEKVDKSEDQE</sequence>
<dbReference type="AlphaFoldDB" id="A0A133XZV5"/>
<keyword evidence="4 6" id="KW-0175">Coiled coil</keyword>
<evidence type="ECO:0000256" key="5">
    <source>
        <dbReference type="ARBA" id="ARBA00023306"/>
    </source>
</evidence>
<evidence type="ECO:0000256" key="1">
    <source>
        <dbReference type="ARBA" id="ARBA00004496"/>
    </source>
</evidence>
<evidence type="ECO:0000256" key="7">
    <source>
        <dbReference type="SAM" id="MobiDB-lite"/>
    </source>
</evidence>
<dbReference type="STRING" id="87541.AWM71_00820"/>
<dbReference type="OrthoDB" id="9815492at2"/>
<proteinExistence type="predicted"/>
<evidence type="ECO:0000256" key="2">
    <source>
        <dbReference type="ARBA" id="ARBA00022490"/>
    </source>
</evidence>
<feature type="region of interest" description="Disordered" evidence="7">
    <location>
        <begin position="224"/>
        <end position="247"/>
    </location>
</feature>
<feature type="coiled-coil region" evidence="6">
    <location>
        <begin position="27"/>
        <end position="104"/>
    </location>
</feature>
<evidence type="ECO:0000256" key="3">
    <source>
        <dbReference type="ARBA" id="ARBA00022618"/>
    </source>
</evidence>
<dbReference type="InterPro" id="IPR019933">
    <property type="entry name" value="DivIVA_domain"/>
</dbReference>
<comment type="subcellular location">
    <subcellularLocation>
        <location evidence="1">Cytoplasm</location>
    </subcellularLocation>
</comment>
<evidence type="ECO:0000256" key="4">
    <source>
        <dbReference type="ARBA" id="ARBA00023054"/>
    </source>
</evidence>
<dbReference type="InterPro" id="IPR007793">
    <property type="entry name" value="DivIVA_fam"/>
</dbReference>
<reference evidence="8 9" key="1">
    <citation type="submission" date="2016-01" db="EMBL/GenBank/DDBJ databases">
        <authorList>
            <person name="Oliw E.H."/>
        </authorList>
    </citation>
    <scope>NUCLEOTIDE SEQUENCE [LARGE SCALE GENOMIC DNA]</scope>
    <source>
        <strain evidence="8 9">KA00635</strain>
    </source>
</reference>
<comment type="caution">
    <text evidence="8">The sequence shown here is derived from an EMBL/GenBank/DDBJ whole genome shotgun (WGS) entry which is preliminary data.</text>
</comment>
<name>A0A133XZV5_9LACT</name>
<dbReference type="Gene3D" id="6.10.250.660">
    <property type="match status" value="1"/>
</dbReference>
<dbReference type="Pfam" id="PF05103">
    <property type="entry name" value="DivIVA"/>
    <property type="match status" value="1"/>
</dbReference>
<dbReference type="Proteomes" id="UP000070422">
    <property type="component" value="Unassembled WGS sequence"/>
</dbReference>
<dbReference type="GO" id="GO:0051301">
    <property type="term" value="P:cell division"/>
    <property type="evidence" value="ECO:0007669"/>
    <property type="project" value="UniProtKB-KW"/>
</dbReference>
<dbReference type="RefSeq" id="WP_060936771.1">
    <property type="nucleotide sequence ID" value="NZ_JASOZP010000026.1"/>
</dbReference>
<gene>
    <name evidence="8" type="ORF">HMPREF3187_00833</name>
</gene>
<dbReference type="GO" id="GO:0005737">
    <property type="term" value="C:cytoplasm"/>
    <property type="evidence" value="ECO:0007669"/>
    <property type="project" value="UniProtKB-SubCell"/>
</dbReference>
<dbReference type="PATRIC" id="fig|87541.4.peg.825"/>
<accession>A0A133XZV5</accession>
<dbReference type="PANTHER" id="PTHR35794:SF1">
    <property type="entry name" value="CELL CYCLE PROTEIN GPSB"/>
    <property type="match status" value="1"/>
</dbReference>
<dbReference type="EMBL" id="LSCQ01000042">
    <property type="protein sequence ID" value="KXB36465.1"/>
    <property type="molecule type" value="Genomic_DNA"/>
</dbReference>
<evidence type="ECO:0000256" key="6">
    <source>
        <dbReference type="SAM" id="Coils"/>
    </source>
</evidence>
<dbReference type="PANTHER" id="PTHR35794">
    <property type="entry name" value="CELL DIVISION PROTEIN DIVIVA"/>
    <property type="match status" value="1"/>
</dbReference>